<organism evidence="1 2">
    <name type="scientific">Pseudonocardia thermophila</name>
    <dbReference type="NCBI Taxonomy" id="1848"/>
    <lineage>
        <taxon>Bacteria</taxon>
        <taxon>Bacillati</taxon>
        <taxon>Actinomycetota</taxon>
        <taxon>Actinomycetes</taxon>
        <taxon>Pseudonocardiales</taxon>
        <taxon>Pseudonocardiaceae</taxon>
        <taxon>Pseudonocardia</taxon>
    </lineage>
</organism>
<proteinExistence type="predicted"/>
<evidence type="ECO:0000313" key="1">
    <source>
        <dbReference type="EMBL" id="SHK09391.1"/>
    </source>
</evidence>
<name>A0A1M6PN83_PSETH</name>
<protein>
    <submittedName>
        <fullName evidence="1">Uncharacterized protein</fullName>
    </submittedName>
</protein>
<dbReference type="RefSeq" id="WP_073455476.1">
    <property type="nucleotide sequence ID" value="NZ_CALGVN010000036.1"/>
</dbReference>
<evidence type="ECO:0000313" key="2">
    <source>
        <dbReference type="Proteomes" id="UP000184363"/>
    </source>
</evidence>
<sequence length="144" mass="14917">MRALDPRLRAVLGGIADQLIPAAHGMPSATEVGVADTLLDDVVRARPDLVAPLADVLTAVADDDPVSAVARLRSGAVAGFDVVALVVAGGYLMSPRVKAALGYPGQEPKIVDPDDVVRTVHDGLLDPVVARGPIYRPTPGTEVR</sequence>
<dbReference type="OrthoDB" id="8447184at2"/>
<accession>A0A1M6PN83</accession>
<keyword evidence="2" id="KW-1185">Reference proteome</keyword>
<gene>
    <name evidence="1" type="ORF">SAMN05443637_102365</name>
</gene>
<dbReference type="AlphaFoldDB" id="A0A1M6PN83"/>
<dbReference type="EMBL" id="FRAP01000002">
    <property type="protein sequence ID" value="SHK09391.1"/>
    <property type="molecule type" value="Genomic_DNA"/>
</dbReference>
<dbReference type="STRING" id="1848.SAMN05443637_102365"/>
<reference evidence="1 2" key="1">
    <citation type="submission" date="2016-11" db="EMBL/GenBank/DDBJ databases">
        <authorList>
            <person name="Jaros S."/>
            <person name="Januszkiewicz K."/>
            <person name="Wedrychowicz H."/>
        </authorList>
    </citation>
    <scope>NUCLEOTIDE SEQUENCE [LARGE SCALE GENOMIC DNA]</scope>
    <source>
        <strain evidence="1 2">DSM 43832</strain>
    </source>
</reference>
<dbReference type="Proteomes" id="UP000184363">
    <property type="component" value="Unassembled WGS sequence"/>
</dbReference>